<accession>A0A3G9FZP6</accession>
<dbReference type="Proteomes" id="UP000278756">
    <property type="component" value="Chromosome 1"/>
</dbReference>
<proteinExistence type="predicted"/>
<dbReference type="RefSeq" id="WP_126420910.1">
    <property type="nucleotide sequence ID" value="NZ_AP018827.1"/>
</dbReference>
<evidence type="ECO:0000313" key="4">
    <source>
        <dbReference type="Proteomes" id="UP000278756"/>
    </source>
</evidence>
<dbReference type="SMART" id="SM00304">
    <property type="entry name" value="HAMP"/>
    <property type="match status" value="1"/>
</dbReference>
<dbReference type="GO" id="GO:0007165">
    <property type="term" value="P:signal transduction"/>
    <property type="evidence" value="ECO:0007669"/>
    <property type="project" value="InterPro"/>
</dbReference>
<keyword evidence="1" id="KW-1133">Transmembrane helix</keyword>
<reference evidence="4" key="1">
    <citation type="journal article" date="2017" name="Biotechnol. Biofuels">
        <title>Evaluation of environmental bacterial communities as a factor affecting the growth of duckweed Lemna minor.</title>
        <authorList>
            <person name="Ishizawa H."/>
            <person name="Kuroda M."/>
            <person name="Morikawa M."/>
            <person name="Ike M."/>
        </authorList>
    </citation>
    <scope>NUCLEOTIDE SEQUENCE [LARGE SCALE GENOMIC DNA]</scope>
    <source>
        <strain evidence="4">M6</strain>
    </source>
</reference>
<dbReference type="Pfam" id="PF12729">
    <property type="entry name" value="4HB_MCP_1"/>
    <property type="match status" value="1"/>
</dbReference>
<gene>
    <name evidence="3" type="ORF">EM6_1094</name>
</gene>
<sequence>MSIRLRLMALIASFAVMSLLITSLALMSLDRYKTMMGAYGAAYEHAYDIERINHMVSNVVMESRGIYLSQDAAEAKVFAGNLSRSLNEVERVLQSWQQSKDAEERARYTEIEPTARTFIAVRRQVVALANEGAIDKATALGTSSREDRIQLQKSLDKLVVEARKDLTSTQAKAAAFSAQRSQTFLLMALFSIAGILCLSALAILHFITRPLRHVAGTIISLSEGKLDTPVPEQTGDKGEVAELWRAIARLKAHAIEAEKIVAAQREAERLQALEARQLILD</sequence>
<protein>
    <submittedName>
        <fullName evidence="3">Methyl-accepting chemotaxis protein</fullName>
    </submittedName>
</protein>
<dbReference type="Gene3D" id="6.10.340.10">
    <property type="match status" value="1"/>
</dbReference>
<feature type="domain" description="HAMP" evidence="2">
    <location>
        <begin position="205"/>
        <end position="259"/>
    </location>
</feature>
<dbReference type="OrthoDB" id="7172125at2"/>
<dbReference type="InterPro" id="IPR024478">
    <property type="entry name" value="HlyB_4HB_MCP"/>
</dbReference>
<evidence type="ECO:0000313" key="3">
    <source>
        <dbReference type="EMBL" id="BBF80510.1"/>
    </source>
</evidence>
<keyword evidence="1" id="KW-0472">Membrane</keyword>
<dbReference type="GO" id="GO:0016020">
    <property type="term" value="C:membrane"/>
    <property type="evidence" value="ECO:0007669"/>
    <property type="project" value="InterPro"/>
</dbReference>
<feature type="transmembrane region" description="Helical" evidence="1">
    <location>
        <begin position="184"/>
        <end position="207"/>
    </location>
</feature>
<evidence type="ECO:0000256" key="1">
    <source>
        <dbReference type="SAM" id="Phobius"/>
    </source>
</evidence>
<dbReference type="PROSITE" id="PS50885">
    <property type="entry name" value="HAMP"/>
    <property type="match status" value="1"/>
</dbReference>
<keyword evidence="1" id="KW-0812">Transmembrane</keyword>
<evidence type="ECO:0000259" key="2">
    <source>
        <dbReference type="PROSITE" id="PS50885"/>
    </source>
</evidence>
<organism evidence="3 4">
    <name type="scientific">Asticcacaulis excentricus</name>
    <dbReference type="NCBI Taxonomy" id="78587"/>
    <lineage>
        <taxon>Bacteria</taxon>
        <taxon>Pseudomonadati</taxon>
        <taxon>Pseudomonadota</taxon>
        <taxon>Alphaproteobacteria</taxon>
        <taxon>Caulobacterales</taxon>
        <taxon>Caulobacteraceae</taxon>
        <taxon>Asticcacaulis</taxon>
    </lineage>
</organism>
<reference evidence="4" key="2">
    <citation type="journal article" date="2017" name="Plant Physiol. Biochem.">
        <title>Differential oxidative and antioxidative response of duckweed Lemna minor toward plant growth promoting/inhibiting bacteria.</title>
        <authorList>
            <person name="Ishizawa H."/>
            <person name="Kuroda M."/>
            <person name="Morikawa M."/>
            <person name="Ike M."/>
        </authorList>
    </citation>
    <scope>NUCLEOTIDE SEQUENCE [LARGE SCALE GENOMIC DNA]</scope>
    <source>
        <strain evidence="4">M6</strain>
    </source>
</reference>
<name>A0A3G9FZP6_9CAUL</name>
<dbReference type="EMBL" id="AP018827">
    <property type="protein sequence ID" value="BBF80510.1"/>
    <property type="molecule type" value="Genomic_DNA"/>
</dbReference>
<dbReference type="AlphaFoldDB" id="A0A3G9FZP6"/>
<dbReference type="InterPro" id="IPR003660">
    <property type="entry name" value="HAMP_dom"/>
</dbReference>